<protein>
    <submittedName>
        <fullName evidence="1">Uncharacterized protein</fullName>
    </submittedName>
</protein>
<reference evidence="1" key="2">
    <citation type="journal article" date="2015" name="Fish Shellfish Immunol.">
        <title>Early steps in the European eel (Anguilla anguilla)-Vibrio vulnificus interaction in the gills: Role of the RtxA13 toxin.</title>
        <authorList>
            <person name="Callol A."/>
            <person name="Pajuelo D."/>
            <person name="Ebbesson L."/>
            <person name="Teles M."/>
            <person name="MacKenzie S."/>
            <person name="Amaro C."/>
        </authorList>
    </citation>
    <scope>NUCLEOTIDE SEQUENCE</scope>
</reference>
<name>A0A0E9RKK2_ANGAN</name>
<dbReference type="EMBL" id="GBXM01078943">
    <property type="protein sequence ID" value="JAH29634.1"/>
    <property type="molecule type" value="Transcribed_RNA"/>
</dbReference>
<proteinExistence type="predicted"/>
<accession>A0A0E9RKK2</accession>
<reference evidence="1" key="1">
    <citation type="submission" date="2014-11" db="EMBL/GenBank/DDBJ databases">
        <authorList>
            <person name="Amaro Gonzalez C."/>
        </authorList>
    </citation>
    <scope>NUCLEOTIDE SEQUENCE</scope>
</reference>
<sequence>MHCMKKHTWNVDLTARKYRSSSALKKKKQHIKETRSMYIQLTSTSC</sequence>
<organism evidence="1">
    <name type="scientific">Anguilla anguilla</name>
    <name type="common">European freshwater eel</name>
    <name type="synonym">Muraena anguilla</name>
    <dbReference type="NCBI Taxonomy" id="7936"/>
    <lineage>
        <taxon>Eukaryota</taxon>
        <taxon>Metazoa</taxon>
        <taxon>Chordata</taxon>
        <taxon>Craniata</taxon>
        <taxon>Vertebrata</taxon>
        <taxon>Euteleostomi</taxon>
        <taxon>Actinopterygii</taxon>
        <taxon>Neopterygii</taxon>
        <taxon>Teleostei</taxon>
        <taxon>Anguilliformes</taxon>
        <taxon>Anguillidae</taxon>
        <taxon>Anguilla</taxon>
    </lineage>
</organism>
<dbReference type="AlphaFoldDB" id="A0A0E9RKK2"/>
<evidence type="ECO:0000313" key="1">
    <source>
        <dbReference type="EMBL" id="JAH29634.1"/>
    </source>
</evidence>